<protein>
    <submittedName>
        <fullName evidence="2">Uncharacterized protein</fullName>
    </submittedName>
</protein>
<evidence type="ECO:0000256" key="1">
    <source>
        <dbReference type="SAM" id="MobiDB-lite"/>
    </source>
</evidence>
<feature type="compositionally biased region" description="Polar residues" evidence="1">
    <location>
        <begin position="105"/>
        <end position="117"/>
    </location>
</feature>
<feature type="compositionally biased region" description="Pro residues" evidence="1">
    <location>
        <begin position="87"/>
        <end position="104"/>
    </location>
</feature>
<dbReference type="Proteomes" id="UP001054902">
    <property type="component" value="Unassembled WGS sequence"/>
</dbReference>
<name>A0AAD3H6Q7_9STRA</name>
<feature type="compositionally biased region" description="Basic and acidic residues" evidence="1">
    <location>
        <begin position="130"/>
        <end position="140"/>
    </location>
</feature>
<keyword evidence="3" id="KW-1185">Reference proteome</keyword>
<evidence type="ECO:0000313" key="2">
    <source>
        <dbReference type="EMBL" id="GFH51964.1"/>
    </source>
</evidence>
<dbReference type="EMBL" id="BLLK01000045">
    <property type="protein sequence ID" value="GFH51964.1"/>
    <property type="molecule type" value="Genomic_DNA"/>
</dbReference>
<proteinExistence type="predicted"/>
<comment type="caution">
    <text evidence="2">The sequence shown here is derived from an EMBL/GenBank/DDBJ whole genome shotgun (WGS) entry which is preliminary data.</text>
</comment>
<gene>
    <name evidence="2" type="ORF">CTEN210_08440</name>
</gene>
<dbReference type="AlphaFoldDB" id="A0AAD3H6Q7"/>
<sequence>MRKSPIKNDMFCYPFARQALIVAMVFVLILITSDSFVDGSNIYNNNHADVRSLQMSKVFLQRRILGYRCGHQYNEDSKKNKATMPPRYRPPSRPSMAAPPPPPKSQTDGNAENWNNNVHDRHRKTSIQNEVRREQDKSIENDIEQYSNASPAKVRYQSKYYNADGTMRRTILSATSSHWKSDENKSEISSPCQNLPPPPPPPLEMECESKVMDKIEQTTAQLVGRDEQGDCSDPSLSLEMMKDCENREYTSNLTSTETNCSEDDKPFGTLDLEEVDERLKHNLTEESKQDSEAMSKLHDSILQKANIGKAQETISLSSTIMNGLTAVGRQLVRKVVSSVRKSQESDHGKRNCVNDSMKPKFVIADSNVSIIQSDFYLAEIKKKPTNDKESDSIWTSEEHLLEQTVDLFSLYFDLWKIKSTFAVNRKQTKQEISRNVNAPISIQDSRFAFGIDHRDTILVSAFLNSAITKALVNEILFSSILPAVYSRIDNQRPSKKITVTRREKKVVTKTTRTRPTILSRIDTDEDLDDIDFARLLVELESCNDEEVIEEYEYEYDAEPMIEEYQCDEIADNDVANENNDYPEVEALSESDFEDDLLDDNDLEILEAAMLDSSSWFSEFLDESDFH</sequence>
<reference evidence="2 3" key="1">
    <citation type="journal article" date="2021" name="Sci. Rep.">
        <title>The genome of the diatom Chaetoceros tenuissimus carries an ancient integrated fragment of an extant virus.</title>
        <authorList>
            <person name="Hongo Y."/>
            <person name="Kimura K."/>
            <person name="Takaki Y."/>
            <person name="Yoshida Y."/>
            <person name="Baba S."/>
            <person name="Kobayashi G."/>
            <person name="Nagasaki K."/>
            <person name="Hano T."/>
            <person name="Tomaru Y."/>
        </authorList>
    </citation>
    <scope>NUCLEOTIDE SEQUENCE [LARGE SCALE GENOMIC DNA]</scope>
    <source>
        <strain evidence="2 3">NIES-3715</strain>
    </source>
</reference>
<feature type="region of interest" description="Disordered" evidence="1">
    <location>
        <begin position="71"/>
        <end position="140"/>
    </location>
</feature>
<organism evidence="2 3">
    <name type="scientific">Chaetoceros tenuissimus</name>
    <dbReference type="NCBI Taxonomy" id="426638"/>
    <lineage>
        <taxon>Eukaryota</taxon>
        <taxon>Sar</taxon>
        <taxon>Stramenopiles</taxon>
        <taxon>Ochrophyta</taxon>
        <taxon>Bacillariophyta</taxon>
        <taxon>Coscinodiscophyceae</taxon>
        <taxon>Chaetocerotophycidae</taxon>
        <taxon>Chaetocerotales</taxon>
        <taxon>Chaetocerotaceae</taxon>
        <taxon>Chaetoceros</taxon>
    </lineage>
</organism>
<evidence type="ECO:0000313" key="3">
    <source>
        <dbReference type="Proteomes" id="UP001054902"/>
    </source>
</evidence>
<accession>A0AAD3H6Q7</accession>